<gene>
    <name evidence="3" type="ORF">SCHPADRAFT_890945</name>
</gene>
<evidence type="ECO:0000259" key="2">
    <source>
        <dbReference type="Pfam" id="PF20151"/>
    </source>
</evidence>
<dbReference type="InParanoid" id="A0A0H2RJW0"/>
<evidence type="ECO:0000313" key="3">
    <source>
        <dbReference type="EMBL" id="KLO12280.1"/>
    </source>
</evidence>
<name>A0A0H2RJW0_9AGAM</name>
<dbReference type="InterPro" id="IPR045340">
    <property type="entry name" value="DUF6533"/>
</dbReference>
<organism evidence="3 4">
    <name type="scientific">Schizopora paradoxa</name>
    <dbReference type="NCBI Taxonomy" id="27342"/>
    <lineage>
        <taxon>Eukaryota</taxon>
        <taxon>Fungi</taxon>
        <taxon>Dikarya</taxon>
        <taxon>Basidiomycota</taxon>
        <taxon>Agaricomycotina</taxon>
        <taxon>Agaricomycetes</taxon>
        <taxon>Hymenochaetales</taxon>
        <taxon>Schizoporaceae</taxon>
        <taxon>Schizopora</taxon>
    </lineage>
</organism>
<keyword evidence="1" id="KW-1133">Transmembrane helix</keyword>
<reference evidence="3 4" key="1">
    <citation type="submission" date="2015-04" db="EMBL/GenBank/DDBJ databases">
        <title>Complete genome sequence of Schizopora paradoxa KUC8140, a cosmopolitan wood degrader in East Asia.</title>
        <authorList>
            <consortium name="DOE Joint Genome Institute"/>
            <person name="Min B."/>
            <person name="Park H."/>
            <person name="Jang Y."/>
            <person name="Kim J.-J."/>
            <person name="Kim K.H."/>
            <person name="Pangilinan J."/>
            <person name="Lipzen A."/>
            <person name="Riley R."/>
            <person name="Grigoriev I.V."/>
            <person name="Spatafora J.W."/>
            <person name="Choi I.-G."/>
        </authorList>
    </citation>
    <scope>NUCLEOTIDE SEQUENCE [LARGE SCALE GENOMIC DNA]</scope>
    <source>
        <strain evidence="3 4">KUC8140</strain>
    </source>
</reference>
<accession>A0A0H2RJW0</accession>
<feature type="transmembrane region" description="Helical" evidence="1">
    <location>
        <begin position="203"/>
        <end position="223"/>
    </location>
</feature>
<keyword evidence="4" id="KW-1185">Reference proteome</keyword>
<evidence type="ECO:0000313" key="4">
    <source>
        <dbReference type="Proteomes" id="UP000053477"/>
    </source>
</evidence>
<dbReference type="Proteomes" id="UP000053477">
    <property type="component" value="Unassembled WGS sequence"/>
</dbReference>
<feature type="domain" description="DUF6533" evidence="2">
    <location>
        <begin position="169"/>
        <end position="212"/>
    </location>
</feature>
<keyword evidence="1" id="KW-0472">Membrane</keyword>
<protein>
    <recommendedName>
        <fullName evidence="2">DUF6533 domain-containing protein</fullName>
    </recommendedName>
</protein>
<keyword evidence="1" id="KW-0812">Transmembrane</keyword>
<dbReference type="EMBL" id="KQ085981">
    <property type="protein sequence ID" value="KLO12280.1"/>
    <property type="molecule type" value="Genomic_DNA"/>
</dbReference>
<evidence type="ECO:0000256" key="1">
    <source>
        <dbReference type="SAM" id="Phobius"/>
    </source>
</evidence>
<dbReference type="Pfam" id="PF20151">
    <property type="entry name" value="DUF6533"/>
    <property type="match status" value="1"/>
</dbReference>
<dbReference type="OrthoDB" id="2745134at2759"/>
<dbReference type="AlphaFoldDB" id="A0A0H2RJW0"/>
<feature type="transmembrane region" description="Helical" evidence="1">
    <location>
        <begin position="166"/>
        <end position="183"/>
    </location>
</feature>
<proteinExistence type="predicted"/>
<sequence length="325" mass="36899">MFRVTLERHGAVVVRVAPNQLKYIPYPGPAAYQCLRIITYEDEMASDRRASSLVAPQHLSTAGRYYYAAASTISQEGCLLSYDRASFKLFDDTSTRSDGLDIKYLGSQPFARAIWTKIHPPSSRLFTPRSLDKGNFSSLNAQDGDEGADYAKLSPLERLSNPHRASFQYVFVACYFVLLYDNLTTVDEEVELMWKRKYTAVTFFFIMNRYYSVAALLVGVLGMRLDERYDKVLTPDHVTKHLFFLPSRHPCKVDQVHKVDQVRGELSEQNDETALELRQECLENFSKIFGPPTSKISPLSQLTKQLYMVRTLPKAGEASDKAETG</sequence>